<evidence type="ECO:0000256" key="8">
    <source>
        <dbReference type="ARBA" id="ARBA00023136"/>
    </source>
</evidence>
<comment type="similarity">
    <text evidence="2">Belongs to the psaN family.</text>
</comment>
<evidence type="ECO:0000256" key="6">
    <source>
        <dbReference type="ARBA" id="ARBA00022836"/>
    </source>
</evidence>
<dbReference type="AlphaFoldDB" id="A0AAP0L4C9"/>
<protein>
    <submittedName>
        <fullName evidence="9">Uncharacterized protein</fullName>
    </submittedName>
</protein>
<dbReference type="GO" id="GO:0009522">
    <property type="term" value="C:photosystem I"/>
    <property type="evidence" value="ECO:0007669"/>
    <property type="project" value="UniProtKB-KW"/>
</dbReference>
<comment type="subcellular location">
    <subcellularLocation>
        <location evidence="1">Plastid</location>
        <location evidence="1">Chloroplast thylakoid membrane</location>
        <topology evidence="1">Peripheral membrane protein</topology>
        <orientation evidence="1">Lumenal side</orientation>
    </subcellularLocation>
</comment>
<evidence type="ECO:0000256" key="2">
    <source>
        <dbReference type="ARBA" id="ARBA00010661"/>
    </source>
</evidence>
<comment type="caution">
    <text evidence="9">The sequence shown here is derived from an EMBL/GenBank/DDBJ whole genome shotgun (WGS) entry which is preliminary data.</text>
</comment>
<accession>A0AAP0L4C9</accession>
<dbReference type="GO" id="GO:0015979">
    <property type="term" value="P:photosynthesis"/>
    <property type="evidence" value="ECO:0007669"/>
    <property type="project" value="UniProtKB-KW"/>
</dbReference>
<dbReference type="EMBL" id="JBBNAF010000002">
    <property type="protein sequence ID" value="KAK9164293.1"/>
    <property type="molecule type" value="Genomic_DNA"/>
</dbReference>
<keyword evidence="10" id="KW-1185">Reference proteome</keyword>
<dbReference type="InterPro" id="IPR008796">
    <property type="entry name" value="PSAN"/>
</dbReference>
<sequence length="123" mass="13778">MAILLANVALNKGAVVSAEKQKRTAVISSVLGKAHLGRRGFLLSVSLASSVSSTSQNDSKTALMQKYLKKSEDNKAKNDKERLQDYYKRNYKDYFEFIEGSIKAKTELSESEKGILDWLRSNK</sequence>
<evidence type="ECO:0000313" key="9">
    <source>
        <dbReference type="EMBL" id="KAK9164293.1"/>
    </source>
</evidence>
<name>A0AAP0L4C9_9MAGN</name>
<keyword evidence="8" id="KW-0472">Membrane</keyword>
<dbReference type="PANTHER" id="PTHR36327:SF1">
    <property type="entry name" value="OS03G0731100 PROTEIN"/>
    <property type="match status" value="1"/>
</dbReference>
<evidence type="ECO:0000256" key="4">
    <source>
        <dbReference type="ARBA" id="ARBA00022531"/>
    </source>
</evidence>
<reference evidence="9 10" key="1">
    <citation type="submission" date="2024-01" db="EMBL/GenBank/DDBJ databases">
        <title>Genome assemblies of Stephania.</title>
        <authorList>
            <person name="Yang L."/>
        </authorList>
    </citation>
    <scope>NUCLEOTIDE SEQUENCE [LARGE SCALE GENOMIC DNA]</scope>
    <source>
        <strain evidence="9">YNDBR</strain>
        <tissue evidence="9">Leaf</tissue>
    </source>
</reference>
<keyword evidence="5" id="KW-0934">Plastid</keyword>
<dbReference type="Pfam" id="PF05479">
    <property type="entry name" value="PsaN"/>
    <property type="match status" value="1"/>
</dbReference>
<keyword evidence="4" id="KW-0602">Photosynthesis</keyword>
<dbReference type="PANTHER" id="PTHR36327">
    <property type="entry name" value="UNNAMED PRODUCT"/>
    <property type="match status" value="1"/>
</dbReference>
<evidence type="ECO:0000313" key="10">
    <source>
        <dbReference type="Proteomes" id="UP001420932"/>
    </source>
</evidence>
<evidence type="ECO:0000256" key="1">
    <source>
        <dbReference type="ARBA" id="ARBA00004622"/>
    </source>
</evidence>
<evidence type="ECO:0000256" key="7">
    <source>
        <dbReference type="ARBA" id="ARBA00023078"/>
    </source>
</evidence>
<keyword evidence="6" id="KW-0603">Photosystem I</keyword>
<evidence type="ECO:0000256" key="5">
    <source>
        <dbReference type="ARBA" id="ARBA00022640"/>
    </source>
</evidence>
<evidence type="ECO:0000256" key="3">
    <source>
        <dbReference type="ARBA" id="ARBA00022528"/>
    </source>
</evidence>
<keyword evidence="3" id="KW-0150">Chloroplast</keyword>
<proteinExistence type="inferred from homology"/>
<dbReference type="GO" id="GO:0009535">
    <property type="term" value="C:chloroplast thylakoid membrane"/>
    <property type="evidence" value="ECO:0007669"/>
    <property type="project" value="UniProtKB-SubCell"/>
</dbReference>
<dbReference type="Proteomes" id="UP001420932">
    <property type="component" value="Unassembled WGS sequence"/>
</dbReference>
<organism evidence="9 10">
    <name type="scientific">Stephania yunnanensis</name>
    <dbReference type="NCBI Taxonomy" id="152371"/>
    <lineage>
        <taxon>Eukaryota</taxon>
        <taxon>Viridiplantae</taxon>
        <taxon>Streptophyta</taxon>
        <taxon>Embryophyta</taxon>
        <taxon>Tracheophyta</taxon>
        <taxon>Spermatophyta</taxon>
        <taxon>Magnoliopsida</taxon>
        <taxon>Ranunculales</taxon>
        <taxon>Menispermaceae</taxon>
        <taxon>Menispermoideae</taxon>
        <taxon>Cissampelideae</taxon>
        <taxon>Stephania</taxon>
    </lineage>
</organism>
<gene>
    <name evidence="9" type="ORF">Syun_005195</name>
</gene>
<keyword evidence="7" id="KW-0793">Thylakoid</keyword>